<dbReference type="STRING" id="294935.ATN88_18685"/>
<dbReference type="PROSITE" id="PS51318">
    <property type="entry name" value="TAT"/>
    <property type="match status" value="1"/>
</dbReference>
<dbReference type="PANTHER" id="PTHR37425">
    <property type="match status" value="1"/>
</dbReference>
<dbReference type="GO" id="GO:0008237">
    <property type="term" value="F:metallopeptidase activity"/>
    <property type="evidence" value="ECO:0007669"/>
    <property type="project" value="UniProtKB-KW"/>
</dbReference>
<dbReference type="Gene3D" id="3.30.1380.10">
    <property type="match status" value="1"/>
</dbReference>
<comment type="similarity">
    <text evidence="10">Belongs to the peptidase M15 family.</text>
</comment>
<dbReference type="AlphaFoldDB" id="A0A135I976"/>
<keyword evidence="8" id="KW-0482">Metalloprotease</keyword>
<dbReference type="OrthoDB" id="9782994at2"/>
<dbReference type="EMBL" id="LNTY01000032">
    <property type="protein sequence ID" value="KXF81977.1"/>
    <property type="molecule type" value="Genomic_DNA"/>
</dbReference>
<keyword evidence="7" id="KW-0862">Zinc</keyword>
<reference evidence="13 14" key="1">
    <citation type="submission" date="2015-11" db="EMBL/GenBank/DDBJ databases">
        <title>Genomic Taxonomy of the Vibrionaceae.</title>
        <authorList>
            <person name="Gomez-Gil B."/>
            <person name="Enciso-Ibarra J."/>
        </authorList>
    </citation>
    <scope>NUCLEOTIDE SEQUENCE [LARGE SCALE GENOMIC DNA]</scope>
    <source>
        <strain evidence="13 14">CAIM 912</strain>
    </source>
</reference>
<evidence type="ECO:0000256" key="12">
    <source>
        <dbReference type="SAM" id="SignalP"/>
    </source>
</evidence>
<evidence type="ECO:0000256" key="1">
    <source>
        <dbReference type="ARBA" id="ARBA00001947"/>
    </source>
</evidence>
<comment type="caution">
    <text evidence="13">The sequence shown here is derived from an EMBL/GenBank/DDBJ whole genome shotgun (WGS) entry which is preliminary data.</text>
</comment>
<evidence type="ECO:0000313" key="13">
    <source>
        <dbReference type="EMBL" id="KXF81977.1"/>
    </source>
</evidence>
<keyword evidence="5 12" id="KW-0732">Signal</keyword>
<keyword evidence="14" id="KW-1185">Reference proteome</keyword>
<proteinExistence type="inferred from homology"/>
<evidence type="ECO:0000256" key="10">
    <source>
        <dbReference type="ARBA" id="ARBA00093448"/>
    </source>
</evidence>
<evidence type="ECO:0000256" key="3">
    <source>
        <dbReference type="ARBA" id="ARBA00022670"/>
    </source>
</evidence>
<evidence type="ECO:0000256" key="6">
    <source>
        <dbReference type="ARBA" id="ARBA00022801"/>
    </source>
</evidence>
<dbReference type="InterPro" id="IPR006311">
    <property type="entry name" value="TAT_signal"/>
</dbReference>
<comment type="pathway">
    <text evidence="2">Cell wall biogenesis; cell wall polysaccharide biosynthesis.</text>
</comment>
<dbReference type="GO" id="GO:0071555">
    <property type="term" value="P:cell wall organization"/>
    <property type="evidence" value="ECO:0007669"/>
    <property type="project" value="UniProtKB-KW"/>
</dbReference>
<keyword evidence="3" id="KW-0645">Protease</keyword>
<evidence type="ECO:0000256" key="8">
    <source>
        <dbReference type="ARBA" id="ARBA00023049"/>
    </source>
</evidence>
<evidence type="ECO:0000256" key="11">
    <source>
        <dbReference type="ARBA" id="ARBA00093666"/>
    </source>
</evidence>
<evidence type="ECO:0000256" key="9">
    <source>
        <dbReference type="ARBA" id="ARBA00023316"/>
    </source>
</evidence>
<accession>A0A135I976</accession>
<dbReference type="InterPro" id="IPR010275">
    <property type="entry name" value="MepK"/>
</dbReference>
<dbReference type="GO" id="GO:0046872">
    <property type="term" value="F:metal ion binding"/>
    <property type="evidence" value="ECO:0007669"/>
    <property type="project" value="UniProtKB-KW"/>
</dbReference>
<feature type="chain" id="PRO_5007465749" description="Murein endopeptidase K" evidence="12">
    <location>
        <begin position="31"/>
        <end position="183"/>
    </location>
</feature>
<dbReference type="GO" id="GO:0006508">
    <property type="term" value="P:proteolysis"/>
    <property type="evidence" value="ECO:0007669"/>
    <property type="project" value="UniProtKB-KW"/>
</dbReference>
<dbReference type="PANTHER" id="PTHR37425:SF1">
    <property type="entry name" value="OUTER MEMBRANE PROTEIN"/>
    <property type="match status" value="1"/>
</dbReference>
<dbReference type="Proteomes" id="UP000070529">
    <property type="component" value="Unassembled WGS sequence"/>
</dbReference>
<evidence type="ECO:0000256" key="2">
    <source>
        <dbReference type="ARBA" id="ARBA00004776"/>
    </source>
</evidence>
<protein>
    <recommendedName>
        <fullName evidence="11">Murein endopeptidase K</fullName>
    </recommendedName>
</protein>
<name>A0A135I976_9GAMM</name>
<keyword evidence="9" id="KW-0961">Cell wall biogenesis/degradation</keyword>
<keyword evidence="4" id="KW-0479">Metal-binding</keyword>
<evidence type="ECO:0000256" key="5">
    <source>
        <dbReference type="ARBA" id="ARBA00022729"/>
    </source>
</evidence>
<dbReference type="SUPFAM" id="SSF55166">
    <property type="entry name" value="Hedgehog/DD-peptidase"/>
    <property type="match status" value="1"/>
</dbReference>
<dbReference type="RefSeq" id="WP_067415149.1">
    <property type="nucleotide sequence ID" value="NZ_LNTY01000032.1"/>
</dbReference>
<comment type="cofactor">
    <cofactor evidence="1">
        <name>Zn(2+)</name>
        <dbReference type="ChEBI" id="CHEBI:29105"/>
    </cofactor>
</comment>
<gene>
    <name evidence="13" type="ORF">ATN88_18685</name>
</gene>
<feature type="signal peptide" evidence="12">
    <location>
        <begin position="1"/>
        <end position="30"/>
    </location>
</feature>
<dbReference type="InterPro" id="IPR009045">
    <property type="entry name" value="Zn_M74/Hedgehog-like"/>
</dbReference>
<evidence type="ECO:0000313" key="14">
    <source>
        <dbReference type="Proteomes" id="UP000070529"/>
    </source>
</evidence>
<keyword evidence="6" id="KW-0378">Hydrolase</keyword>
<sequence length="183" mass="19832">MDGLDIQRRRLLMGGAACLAAIALPSTALALPVSQGKPRNLAMTSVNTGEHLDVCYFDGQQYLQEGLGELNHLCRDHRRNVSTEMDPKLYDQLVAICGIVKAPNPITMVSGYRSPATNEMLRQNGGGQAKKSYHMTGQAIDFFVEGVPLAKLRDAALSLKAGGVGYYPKSGFIHVDTGPLRSW</sequence>
<dbReference type="CDD" id="cd14844">
    <property type="entry name" value="Zn-DD-carboxypeptidase_like"/>
    <property type="match status" value="1"/>
</dbReference>
<evidence type="ECO:0000256" key="4">
    <source>
        <dbReference type="ARBA" id="ARBA00022723"/>
    </source>
</evidence>
<organism evidence="13 14">
    <name type="scientific">Enterovibrio coralii</name>
    <dbReference type="NCBI Taxonomy" id="294935"/>
    <lineage>
        <taxon>Bacteria</taxon>
        <taxon>Pseudomonadati</taxon>
        <taxon>Pseudomonadota</taxon>
        <taxon>Gammaproteobacteria</taxon>
        <taxon>Vibrionales</taxon>
        <taxon>Vibrionaceae</taxon>
        <taxon>Enterovibrio</taxon>
    </lineage>
</organism>
<dbReference type="Pfam" id="PF05951">
    <property type="entry name" value="Peptidase_M15_2"/>
    <property type="match status" value="1"/>
</dbReference>
<evidence type="ECO:0000256" key="7">
    <source>
        <dbReference type="ARBA" id="ARBA00022833"/>
    </source>
</evidence>